<reference evidence="2" key="2">
    <citation type="journal article" date="2015" name="Data Brief">
        <title>Shoot transcriptome of the giant reed, Arundo donax.</title>
        <authorList>
            <person name="Barrero R.A."/>
            <person name="Guerrero F.D."/>
            <person name="Moolhuijzen P."/>
            <person name="Goolsby J.A."/>
            <person name="Tidwell J."/>
            <person name="Bellgard S.E."/>
            <person name="Bellgard M.I."/>
        </authorList>
    </citation>
    <scope>NUCLEOTIDE SEQUENCE</scope>
    <source>
        <tissue evidence="2">Shoot tissue taken approximately 20 cm above the soil surface</tissue>
    </source>
</reference>
<feature type="compositionally biased region" description="Basic and acidic residues" evidence="1">
    <location>
        <begin position="1"/>
        <end position="12"/>
    </location>
</feature>
<proteinExistence type="predicted"/>
<feature type="region of interest" description="Disordered" evidence="1">
    <location>
        <begin position="1"/>
        <end position="24"/>
    </location>
</feature>
<organism evidence="2">
    <name type="scientific">Arundo donax</name>
    <name type="common">Giant reed</name>
    <name type="synonym">Donax arundinaceus</name>
    <dbReference type="NCBI Taxonomy" id="35708"/>
    <lineage>
        <taxon>Eukaryota</taxon>
        <taxon>Viridiplantae</taxon>
        <taxon>Streptophyta</taxon>
        <taxon>Embryophyta</taxon>
        <taxon>Tracheophyta</taxon>
        <taxon>Spermatophyta</taxon>
        <taxon>Magnoliopsida</taxon>
        <taxon>Liliopsida</taxon>
        <taxon>Poales</taxon>
        <taxon>Poaceae</taxon>
        <taxon>PACMAD clade</taxon>
        <taxon>Arundinoideae</taxon>
        <taxon>Arundineae</taxon>
        <taxon>Arundo</taxon>
    </lineage>
</organism>
<dbReference type="AlphaFoldDB" id="A0A0A8ZBJ7"/>
<reference evidence="2" key="1">
    <citation type="submission" date="2014-09" db="EMBL/GenBank/DDBJ databases">
        <authorList>
            <person name="Magalhaes I.L.F."/>
            <person name="Oliveira U."/>
            <person name="Santos F.R."/>
            <person name="Vidigal T.H.D.A."/>
            <person name="Brescovit A.D."/>
            <person name="Santos A.J."/>
        </authorList>
    </citation>
    <scope>NUCLEOTIDE SEQUENCE</scope>
    <source>
        <tissue evidence="2">Shoot tissue taken approximately 20 cm above the soil surface</tissue>
    </source>
</reference>
<dbReference type="EMBL" id="GBRH01261729">
    <property type="protein sequence ID" value="JAD36166.1"/>
    <property type="molecule type" value="Transcribed_RNA"/>
</dbReference>
<name>A0A0A8ZBJ7_ARUDO</name>
<accession>A0A0A8ZBJ7</accession>
<sequence>MLTCKTKTEKTRFTPNRNKRFMQI</sequence>
<protein>
    <submittedName>
        <fullName evidence="2">Uncharacterized protein</fullName>
    </submittedName>
</protein>
<evidence type="ECO:0000313" key="2">
    <source>
        <dbReference type="EMBL" id="JAD36166.1"/>
    </source>
</evidence>
<evidence type="ECO:0000256" key="1">
    <source>
        <dbReference type="SAM" id="MobiDB-lite"/>
    </source>
</evidence>